<keyword evidence="3" id="KW-0521">NADP</keyword>
<comment type="pathway">
    <text evidence="1">Metabolic intermediate biosynthesis; chorismate biosynthesis; chorismate from D-erythrose 4-phosphate and phosphoenolpyruvate: step 4/7.</text>
</comment>
<dbReference type="PANTHER" id="PTHR21089">
    <property type="entry name" value="SHIKIMATE DEHYDROGENASE"/>
    <property type="match status" value="1"/>
</dbReference>
<dbReference type="Gene3D" id="3.40.50.10860">
    <property type="entry name" value="Leucine Dehydrogenase, chain A, domain 1"/>
    <property type="match status" value="1"/>
</dbReference>
<evidence type="ECO:0000256" key="4">
    <source>
        <dbReference type="ARBA" id="ARBA00023002"/>
    </source>
</evidence>
<dbReference type="EMBL" id="DVHI01000100">
    <property type="protein sequence ID" value="HIR63493.1"/>
    <property type="molecule type" value="Genomic_DNA"/>
</dbReference>
<reference evidence="10" key="1">
    <citation type="submission" date="2020-10" db="EMBL/GenBank/DDBJ databases">
        <authorList>
            <person name="Gilroy R."/>
        </authorList>
    </citation>
    <scope>NUCLEOTIDE SEQUENCE</scope>
    <source>
        <strain evidence="10">ChiHjej13B12-12457</strain>
    </source>
</reference>
<dbReference type="InterPro" id="IPR022893">
    <property type="entry name" value="Shikimate_DH_fam"/>
</dbReference>
<evidence type="ECO:0000256" key="7">
    <source>
        <dbReference type="SAM" id="MobiDB-lite"/>
    </source>
</evidence>
<dbReference type="AlphaFoldDB" id="A0A9D1E2R3"/>
<gene>
    <name evidence="10" type="ORF">IAC94_08250</name>
</gene>
<evidence type="ECO:0000256" key="6">
    <source>
        <dbReference type="ARBA" id="ARBA00049442"/>
    </source>
</evidence>
<sequence>MKESDNPKNLAEPEWPGALGSRNDRPMRLGLIGCPISHSKSPALFLEHYASRPDILEHWSYDLIERDTFDEAWAAFLQDYVAVNVTAPFKEDAFKAADTHSYSTLRCLASNLLVKSGSGVSAYNTDFEAVLKILQQEFPKPEEHRAMVIGCGGAGKAATAAALEAGMKVYLCNRTVSRAQEFADYLRRYDPHKCGTVSKILNLNGYASISTIEAANIQWTIPPALKIAIYEADTIIYTLPGPSDNLRRFLSDDPGLLAGKTVIEANYKSPVLSFTPCRHYISGLTWLRLQALATYRIAIGR</sequence>
<evidence type="ECO:0000259" key="9">
    <source>
        <dbReference type="Pfam" id="PF08501"/>
    </source>
</evidence>
<dbReference type="Pfam" id="PF01488">
    <property type="entry name" value="Shikimate_DH"/>
    <property type="match status" value="1"/>
</dbReference>
<evidence type="ECO:0000256" key="1">
    <source>
        <dbReference type="ARBA" id="ARBA00004871"/>
    </source>
</evidence>
<feature type="domain" description="Shikimate dehydrogenase substrate binding N-terminal" evidence="9">
    <location>
        <begin position="31"/>
        <end position="112"/>
    </location>
</feature>
<keyword evidence="4" id="KW-0560">Oxidoreductase</keyword>
<evidence type="ECO:0000256" key="5">
    <source>
        <dbReference type="ARBA" id="ARBA00023141"/>
    </source>
</evidence>
<comment type="catalytic activity">
    <reaction evidence="6">
        <text>shikimate + NADP(+) = 3-dehydroshikimate + NADPH + H(+)</text>
        <dbReference type="Rhea" id="RHEA:17737"/>
        <dbReference type="ChEBI" id="CHEBI:15378"/>
        <dbReference type="ChEBI" id="CHEBI:16630"/>
        <dbReference type="ChEBI" id="CHEBI:36208"/>
        <dbReference type="ChEBI" id="CHEBI:57783"/>
        <dbReference type="ChEBI" id="CHEBI:58349"/>
        <dbReference type="EC" id="1.1.1.25"/>
    </reaction>
</comment>
<organism evidence="10 11">
    <name type="scientific">Candidatus Coprenecus avistercoris</name>
    <dbReference type="NCBI Taxonomy" id="2840730"/>
    <lineage>
        <taxon>Bacteria</taxon>
        <taxon>Pseudomonadati</taxon>
        <taxon>Bacteroidota</taxon>
        <taxon>Bacteroidia</taxon>
        <taxon>Bacteroidales</taxon>
        <taxon>Rikenellaceae</taxon>
        <taxon>Rikenellaceae incertae sedis</taxon>
        <taxon>Candidatus Coprenecus</taxon>
    </lineage>
</organism>
<dbReference type="GO" id="GO:0004764">
    <property type="term" value="F:shikimate 3-dehydrogenase (NADP+) activity"/>
    <property type="evidence" value="ECO:0007669"/>
    <property type="project" value="UniProtKB-EC"/>
</dbReference>
<dbReference type="InterPro" id="IPR046346">
    <property type="entry name" value="Aminoacid_DH-like_N_sf"/>
</dbReference>
<proteinExistence type="predicted"/>
<dbReference type="InterPro" id="IPR013708">
    <property type="entry name" value="Shikimate_DH-bd_N"/>
</dbReference>
<dbReference type="InterPro" id="IPR036291">
    <property type="entry name" value="NAD(P)-bd_dom_sf"/>
</dbReference>
<comment type="caution">
    <text evidence="10">The sequence shown here is derived from an EMBL/GenBank/DDBJ whole genome shotgun (WGS) entry which is preliminary data.</text>
</comment>
<dbReference type="GO" id="GO:0009073">
    <property type="term" value="P:aromatic amino acid family biosynthetic process"/>
    <property type="evidence" value="ECO:0007669"/>
    <property type="project" value="UniProtKB-KW"/>
</dbReference>
<keyword evidence="5" id="KW-0057">Aromatic amino acid biosynthesis</keyword>
<evidence type="ECO:0000256" key="2">
    <source>
        <dbReference type="ARBA" id="ARBA00012962"/>
    </source>
</evidence>
<feature type="domain" description="Quinate/shikimate 5-dehydrogenase/glutamyl-tRNA reductase" evidence="8">
    <location>
        <begin position="134"/>
        <end position="190"/>
    </location>
</feature>
<reference evidence="10" key="2">
    <citation type="journal article" date="2021" name="PeerJ">
        <title>Extensive microbial diversity within the chicken gut microbiome revealed by metagenomics and culture.</title>
        <authorList>
            <person name="Gilroy R."/>
            <person name="Ravi A."/>
            <person name="Getino M."/>
            <person name="Pursley I."/>
            <person name="Horton D.L."/>
            <person name="Alikhan N.F."/>
            <person name="Baker D."/>
            <person name="Gharbi K."/>
            <person name="Hall N."/>
            <person name="Watson M."/>
            <person name="Adriaenssens E.M."/>
            <person name="Foster-Nyarko E."/>
            <person name="Jarju S."/>
            <person name="Secka A."/>
            <person name="Antonio M."/>
            <person name="Oren A."/>
            <person name="Chaudhuri R.R."/>
            <person name="La Ragione R."/>
            <person name="Hildebrand F."/>
            <person name="Pallen M.J."/>
        </authorList>
    </citation>
    <scope>NUCLEOTIDE SEQUENCE</scope>
    <source>
        <strain evidence="10">ChiHjej13B12-12457</strain>
    </source>
</reference>
<dbReference type="InterPro" id="IPR006151">
    <property type="entry name" value="Shikm_DH/Glu-tRNA_Rdtase"/>
</dbReference>
<dbReference type="Pfam" id="PF08501">
    <property type="entry name" value="Shikimate_dh_N"/>
    <property type="match status" value="1"/>
</dbReference>
<dbReference type="Gene3D" id="3.40.50.720">
    <property type="entry name" value="NAD(P)-binding Rossmann-like Domain"/>
    <property type="match status" value="1"/>
</dbReference>
<feature type="region of interest" description="Disordered" evidence="7">
    <location>
        <begin position="1"/>
        <end position="22"/>
    </location>
</feature>
<dbReference type="GO" id="GO:0009423">
    <property type="term" value="P:chorismate biosynthetic process"/>
    <property type="evidence" value="ECO:0007669"/>
    <property type="project" value="TreeGrafter"/>
</dbReference>
<dbReference type="SUPFAM" id="SSF53223">
    <property type="entry name" value="Aminoacid dehydrogenase-like, N-terminal domain"/>
    <property type="match status" value="1"/>
</dbReference>
<dbReference type="SUPFAM" id="SSF51735">
    <property type="entry name" value="NAD(P)-binding Rossmann-fold domains"/>
    <property type="match status" value="1"/>
</dbReference>
<evidence type="ECO:0000313" key="10">
    <source>
        <dbReference type="EMBL" id="HIR63493.1"/>
    </source>
</evidence>
<dbReference type="EC" id="1.1.1.25" evidence="2"/>
<protein>
    <recommendedName>
        <fullName evidence="2">shikimate dehydrogenase (NADP(+))</fullName>
        <ecNumber evidence="2">1.1.1.25</ecNumber>
    </recommendedName>
</protein>
<evidence type="ECO:0000259" key="8">
    <source>
        <dbReference type="Pfam" id="PF01488"/>
    </source>
</evidence>
<dbReference type="Proteomes" id="UP000886744">
    <property type="component" value="Unassembled WGS sequence"/>
</dbReference>
<keyword evidence="5" id="KW-0028">Amino-acid biosynthesis</keyword>
<dbReference type="PANTHER" id="PTHR21089:SF1">
    <property type="entry name" value="BIFUNCTIONAL 3-DEHYDROQUINATE DEHYDRATASE_SHIKIMATE DEHYDROGENASE, CHLOROPLASTIC"/>
    <property type="match status" value="1"/>
</dbReference>
<evidence type="ECO:0000313" key="11">
    <source>
        <dbReference type="Proteomes" id="UP000886744"/>
    </source>
</evidence>
<evidence type="ECO:0000256" key="3">
    <source>
        <dbReference type="ARBA" id="ARBA00022857"/>
    </source>
</evidence>
<dbReference type="GO" id="GO:0019632">
    <property type="term" value="P:shikimate metabolic process"/>
    <property type="evidence" value="ECO:0007669"/>
    <property type="project" value="TreeGrafter"/>
</dbReference>
<accession>A0A9D1E2R3</accession>
<name>A0A9D1E2R3_9BACT</name>